<organism evidence="1 2">
    <name type="scientific">Azohydromonas lata</name>
    <dbReference type="NCBI Taxonomy" id="45677"/>
    <lineage>
        <taxon>Bacteria</taxon>
        <taxon>Pseudomonadati</taxon>
        <taxon>Pseudomonadota</taxon>
        <taxon>Betaproteobacteria</taxon>
        <taxon>Burkholderiales</taxon>
        <taxon>Sphaerotilaceae</taxon>
        <taxon>Azohydromonas</taxon>
    </lineage>
</organism>
<keyword evidence="2" id="KW-1185">Reference proteome</keyword>
<dbReference type="Proteomes" id="UP001293718">
    <property type="component" value="Unassembled WGS sequence"/>
</dbReference>
<gene>
    <name evidence="1" type="ORF">SM757_01945</name>
</gene>
<dbReference type="RefSeq" id="WP_322464021.1">
    <property type="nucleotide sequence ID" value="NZ_JAXOJX010000001.1"/>
</dbReference>
<keyword evidence="1" id="KW-0614">Plasmid</keyword>
<reference evidence="1 2" key="1">
    <citation type="submission" date="2023-11" db="EMBL/GenBank/DDBJ databases">
        <title>Draft genome of Azohydromonas lata strain H1 (DSM1123), a polyhydroxyalkanoate producer.</title>
        <authorList>
            <person name="Traversa D."/>
            <person name="D'Addabbo P."/>
            <person name="Pazzani C."/>
            <person name="Manzari C."/>
            <person name="Chiara M."/>
            <person name="Scrascia M."/>
        </authorList>
    </citation>
    <scope>NUCLEOTIDE SEQUENCE [LARGE SCALE GENOMIC DNA]</scope>
    <source>
        <strain evidence="1 2">H1</strain>
        <plasmid evidence="1">unnamed</plasmid>
    </source>
</reference>
<proteinExistence type="predicted"/>
<sequence>MSGLFNVWRNGYLMGEADAQAGRRHRAEWELRYLRPVNWVPGVNVESFIVGYAAGYANVMAGRTWGGRMPGND</sequence>
<name>A0ABU5I8A9_9BURK</name>
<evidence type="ECO:0000313" key="1">
    <source>
        <dbReference type="EMBL" id="MDZ5455327.1"/>
    </source>
</evidence>
<accession>A0ABU5I8A9</accession>
<comment type="caution">
    <text evidence="1">The sequence shown here is derived from an EMBL/GenBank/DDBJ whole genome shotgun (WGS) entry which is preliminary data.</text>
</comment>
<evidence type="ECO:0000313" key="2">
    <source>
        <dbReference type="Proteomes" id="UP001293718"/>
    </source>
</evidence>
<dbReference type="EMBL" id="JAXOJX010000001">
    <property type="protein sequence ID" value="MDZ5455327.1"/>
    <property type="molecule type" value="Genomic_DNA"/>
</dbReference>
<geneLocation type="plasmid" evidence="1">
    <name>unnamed</name>
</geneLocation>
<protein>
    <submittedName>
        <fullName evidence="1">Uncharacterized protein</fullName>
    </submittedName>
</protein>